<evidence type="ECO:0000313" key="2">
    <source>
        <dbReference type="Proteomes" id="UP000692954"/>
    </source>
</evidence>
<protein>
    <submittedName>
        <fullName evidence="1">Uncharacterized protein</fullName>
    </submittedName>
</protein>
<name>A0A8S1QUQ9_9CILI</name>
<proteinExistence type="predicted"/>
<reference evidence="1" key="1">
    <citation type="submission" date="2021-01" db="EMBL/GenBank/DDBJ databases">
        <authorList>
            <consortium name="Genoscope - CEA"/>
            <person name="William W."/>
        </authorList>
    </citation>
    <scope>NUCLEOTIDE SEQUENCE</scope>
</reference>
<keyword evidence="2" id="KW-1185">Reference proteome</keyword>
<accession>A0A8S1QUQ9</accession>
<organism evidence="1 2">
    <name type="scientific">Paramecium sonneborni</name>
    <dbReference type="NCBI Taxonomy" id="65129"/>
    <lineage>
        <taxon>Eukaryota</taxon>
        <taxon>Sar</taxon>
        <taxon>Alveolata</taxon>
        <taxon>Ciliophora</taxon>
        <taxon>Intramacronucleata</taxon>
        <taxon>Oligohymenophorea</taxon>
        <taxon>Peniculida</taxon>
        <taxon>Parameciidae</taxon>
        <taxon>Paramecium</taxon>
    </lineage>
</organism>
<dbReference type="Proteomes" id="UP000692954">
    <property type="component" value="Unassembled WGS sequence"/>
</dbReference>
<sequence length="63" mass="7535">MKSKSQMRSNICSYKLQSTQGDIKQRWLNSYDNKGVFERLNVGILQMIHTKILSLQFNFQFQY</sequence>
<comment type="caution">
    <text evidence="1">The sequence shown here is derived from an EMBL/GenBank/DDBJ whole genome shotgun (WGS) entry which is preliminary data.</text>
</comment>
<dbReference type="AlphaFoldDB" id="A0A8S1QUQ9"/>
<dbReference type="EMBL" id="CAJJDN010000120">
    <property type="protein sequence ID" value="CAD8119143.1"/>
    <property type="molecule type" value="Genomic_DNA"/>
</dbReference>
<gene>
    <name evidence="1" type="ORF">PSON_ATCC_30995.1.T1200021</name>
</gene>
<evidence type="ECO:0000313" key="1">
    <source>
        <dbReference type="EMBL" id="CAD8119143.1"/>
    </source>
</evidence>